<reference evidence="4" key="1">
    <citation type="journal article" date="2012" name="Nature">
        <title>A physical, genetic and functional sequence assembly of the barley genome.</title>
        <authorList>
            <consortium name="The International Barley Genome Sequencing Consortium"/>
            <person name="Mayer K.F."/>
            <person name="Waugh R."/>
            <person name="Brown J.W."/>
            <person name="Schulman A."/>
            <person name="Langridge P."/>
            <person name="Platzer M."/>
            <person name="Fincher G.B."/>
            <person name="Muehlbauer G.J."/>
            <person name="Sato K."/>
            <person name="Close T.J."/>
            <person name="Wise R.P."/>
            <person name="Stein N."/>
        </authorList>
    </citation>
    <scope>NUCLEOTIDE SEQUENCE [LARGE SCALE GENOMIC DNA]</scope>
    <source>
        <strain evidence="4">cv. Morex</strain>
    </source>
</reference>
<keyword evidence="2" id="KW-1133">Transmembrane helix</keyword>
<dbReference type="KEGG" id="hvg:123449599"/>
<name>A0A8I6XHV3_HORVV</name>
<feature type="region of interest" description="Disordered" evidence="1">
    <location>
        <begin position="35"/>
        <end position="68"/>
    </location>
</feature>
<evidence type="ECO:0000313" key="3">
    <source>
        <dbReference type="EnsemblPlants" id="HORVU.MOREX.r3.4HG0404700.1.CDS1"/>
    </source>
</evidence>
<feature type="transmembrane region" description="Helical" evidence="2">
    <location>
        <begin position="140"/>
        <end position="159"/>
    </location>
</feature>
<dbReference type="PANTHER" id="PTHR39113">
    <property type="entry name" value="MEMBRANE LIPOPROTEIN-RELATED"/>
    <property type="match status" value="1"/>
</dbReference>
<gene>
    <name evidence="3" type="primary">LOC123449599</name>
</gene>
<feature type="compositionally biased region" description="Polar residues" evidence="1">
    <location>
        <begin position="1"/>
        <end position="11"/>
    </location>
</feature>
<dbReference type="RefSeq" id="XP_044982810.1">
    <property type="nucleotide sequence ID" value="XM_045126875.1"/>
</dbReference>
<feature type="transmembrane region" description="Helical" evidence="2">
    <location>
        <begin position="109"/>
        <end position="128"/>
    </location>
</feature>
<dbReference type="Proteomes" id="UP000011116">
    <property type="component" value="Chromosome 4H"/>
</dbReference>
<evidence type="ECO:0000313" key="4">
    <source>
        <dbReference type="Proteomes" id="UP000011116"/>
    </source>
</evidence>
<dbReference type="GeneID" id="123449599"/>
<proteinExistence type="predicted"/>
<keyword evidence="2" id="KW-0472">Membrane</keyword>
<dbReference type="PANTHER" id="PTHR39113:SF1">
    <property type="entry name" value="MEMBRANE LIPOPROTEIN"/>
    <property type="match status" value="1"/>
</dbReference>
<evidence type="ECO:0000256" key="2">
    <source>
        <dbReference type="SAM" id="Phobius"/>
    </source>
</evidence>
<dbReference type="EnsemblPlants" id="HORVU.MOREX.r3.4HG0404700.1">
    <property type="protein sequence ID" value="HORVU.MOREX.r3.4HG0404700.1.CDS1"/>
    <property type="gene ID" value="HORVU.MOREX.r3.4HG0404700"/>
</dbReference>
<reference evidence="3" key="3">
    <citation type="submission" date="2022-01" db="UniProtKB">
        <authorList>
            <consortium name="EnsemblPlants"/>
        </authorList>
    </citation>
    <scope>IDENTIFICATION</scope>
    <source>
        <strain evidence="3">subsp. vulgare</strain>
    </source>
</reference>
<protein>
    <submittedName>
        <fullName evidence="3">Uncharacterized protein</fullName>
    </submittedName>
</protein>
<reference evidence="3" key="2">
    <citation type="submission" date="2020-10" db="EMBL/GenBank/DDBJ databases">
        <authorList>
            <person name="Scholz U."/>
            <person name="Mascher M."/>
            <person name="Fiebig A."/>
        </authorList>
    </citation>
    <scope>NUCLEOTIDE SEQUENCE [LARGE SCALE GENOMIC DNA]</scope>
    <source>
        <strain evidence="3">cv. Morex</strain>
    </source>
</reference>
<feature type="region of interest" description="Disordered" evidence="1">
    <location>
        <begin position="1"/>
        <end position="20"/>
    </location>
</feature>
<organism evidence="3 4">
    <name type="scientific">Hordeum vulgare subsp. vulgare</name>
    <name type="common">Domesticated barley</name>
    <dbReference type="NCBI Taxonomy" id="112509"/>
    <lineage>
        <taxon>Eukaryota</taxon>
        <taxon>Viridiplantae</taxon>
        <taxon>Streptophyta</taxon>
        <taxon>Embryophyta</taxon>
        <taxon>Tracheophyta</taxon>
        <taxon>Spermatophyta</taxon>
        <taxon>Magnoliopsida</taxon>
        <taxon>Liliopsida</taxon>
        <taxon>Poales</taxon>
        <taxon>Poaceae</taxon>
        <taxon>BOP clade</taxon>
        <taxon>Pooideae</taxon>
        <taxon>Triticodae</taxon>
        <taxon>Triticeae</taxon>
        <taxon>Hordeinae</taxon>
        <taxon>Hordeum</taxon>
    </lineage>
</organism>
<feature type="compositionally biased region" description="Polar residues" evidence="1">
    <location>
        <begin position="35"/>
        <end position="49"/>
    </location>
</feature>
<sequence length="263" mass="27628">MAMGSRSTPGANSKPLLTPLNGHLAAPRARYLTLTPTHVSPKNKQTTLQPVPATAKHTADSSSSSSVQPCKCNGVEPRLQLQPEELSLLALAAAALGPALLLRPRPTPFGWALVSVHAATLLSALASLHAHAARRRLCCHAHAVAALCGHALAACALLLRRDRCLALLASARDRREQVALVLLEAALLLAMFLVQALALAVACAVGRRWAGEHEAVEAEKAAAVTKRGRKMRRVQQAESAEAGVGAVTWCSGETPEGSAEKKM</sequence>
<keyword evidence="4" id="KW-1185">Reference proteome</keyword>
<feature type="transmembrane region" description="Helical" evidence="2">
    <location>
        <begin position="179"/>
        <end position="205"/>
    </location>
</feature>
<evidence type="ECO:0000256" key="1">
    <source>
        <dbReference type="SAM" id="MobiDB-lite"/>
    </source>
</evidence>
<dbReference type="AlphaFoldDB" id="A0A8I6XHV3"/>
<dbReference type="Gramene" id="HORVU.MOREX.r3.4HG0404700.1">
    <property type="protein sequence ID" value="HORVU.MOREX.r3.4HG0404700.1.CDS1"/>
    <property type="gene ID" value="HORVU.MOREX.r3.4HG0404700"/>
</dbReference>
<accession>A0A8I6XHV3</accession>
<keyword evidence="2" id="KW-0812">Transmembrane</keyword>